<feature type="region of interest" description="Disordered" evidence="1">
    <location>
        <begin position="1"/>
        <end position="97"/>
    </location>
</feature>
<dbReference type="EMBL" id="BGPR01067177">
    <property type="protein sequence ID" value="GBO41487.1"/>
    <property type="molecule type" value="Genomic_DNA"/>
</dbReference>
<proteinExistence type="predicted"/>
<feature type="region of interest" description="Disordered" evidence="1">
    <location>
        <begin position="113"/>
        <end position="139"/>
    </location>
</feature>
<dbReference type="Proteomes" id="UP000499080">
    <property type="component" value="Unassembled WGS sequence"/>
</dbReference>
<comment type="caution">
    <text evidence="3">The sequence shown here is derived from an EMBL/GenBank/DDBJ whole genome shotgun (WGS) entry which is preliminary data.</text>
</comment>
<feature type="compositionally biased region" description="Polar residues" evidence="1">
    <location>
        <begin position="46"/>
        <end position="59"/>
    </location>
</feature>
<accession>A0A4Y2WZY3</accession>
<evidence type="ECO:0000313" key="3">
    <source>
        <dbReference type="EMBL" id="GBO41487.1"/>
    </source>
</evidence>
<feature type="compositionally biased region" description="Basic residues" evidence="1">
    <location>
        <begin position="61"/>
        <end position="80"/>
    </location>
</feature>
<protein>
    <submittedName>
        <fullName evidence="3">Uncharacterized protein</fullName>
    </submittedName>
</protein>
<sequence length="303" mass="33511">MRSDTSSNDASDSSKFYETESTPQARRKTTFKNFLKDKAKPKKSVETLQDVQPMDQESGSSRRKRTAGKKGKPHPQKLRKGQPTGQPATAKPTVPLPAFGGVAVPPQYWKTVPTIYAPNTPDTGQKQRPEFQGEVPDTPDTLLVPVAPISCQQELRAILADFDISEELTMRLTSLMTKVDLILAQNVRFQTDLAAQVRSLQESVSSIQARMAGSQTAPPPTFADRVSGLKPVFAPTPLPITLEPVAGPSREVEPKWTVVTSKRKAPIVPVSVQKKNQRWSSHLSLFRRSGLFDSSPDLHYLQW</sequence>
<evidence type="ECO:0000313" key="2">
    <source>
        <dbReference type="EMBL" id="GBO41476.1"/>
    </source>
</evidence>
<organism evidence="3 4">
    <name type="scientific">Araneus ventricosus</name>
    <name type="common">Orbweaver spider</name>
    <name type="synonym">Epeira ventricosa</name>
    <dbReference type="NCBI Taxonomy" id="182803"/>
    <lineage>
        <taxon>Eukaryota</taxon>
        <taxon>Metazoa</taxon>
        <taxon>Ecdysozoa</taxon>
        <taxon>Arthropoda</taxon>
        <taxon>Chelicerata</taxon>
        <taxon>Arachnida</taxon>
        <taxon>Araneae</taxon>
        <taxon>Araneomorphae</taxon>
        <taxon>Entelegynae</taxon>
        <taxon>Araneoidea</taxon>
        <taxon>Araneidae</taxon>
        <taxon>Araneus</taxon>
    </lineage>
</organism>
<feature type="compositionally biased region" description="Low complexity" evidence="1">
    <location>
        <begin position="1"/>
        <end position="14"/>
    </location>
</feature>
<name>A0A4Y2WZY3_ARAVE</name>
<reference evidence="3 4" key="1">
    <citation type="journal article" date="2019" name="Sci. Rep.">
        <title>Orb-weaving spider Araneus ventricosus genome elucidates the spidroin gene catalogue.</title>
        <authorList>
            <person name="Kono N."/>
            <person name="Nakamura H."/>
            <person name="Ohtoshi R."/>
            <person name="Moran D.A.P."/>
            <person name="Shinohara A."/>
            <person name="Yoshida Y."/>
            <person name="Fujiwara M."/>
            <person name="Mori M."/>
            <person name="Tomita M."/>
            <person name="Arakawa K."/>
        </authorList>
    </citation>
    <scope>NUCLEOTIDE SEQUENCE [LARGE SCALE GENOMIC DNA]</scope>
</reference>
<dbReference type="EMBL" id="BGPR01067170">
    <property type="protein sequence ID" value="GBO41476.1"/>
    <property type="molecule type" value="Genomic_DNA"/>
</dbReference>
<keyword evidence="4" id="KW-1185">Reference proteome</keyword>
<evidence type="ECO:0000256" key="1">
    <source>
        <dbReference type="SAM" id="MobiDB-lite"/>
    </source>
</evidence>
<gene>
    <name evidence="2" type="ORF">AVEN_245139_1</name>
    <name evidence="3" type="ORF">AVEN_82682_1</name>
</gene>
<dbReference type="AlphaFoldDB" id="A0A4Y2WZY3"/>
<evidence type="ECO:0000313" key="4">
    <source>
        <dbReference type="Proteomes" id="UP000499080"/>
    </source>
</evidence>